<dbReference type="InterPro" id="IPR002885">
    <property type="entry name" value="PPR_rpt"/>
</dbReference>
<dbReference type="InterPro" id="IPR029044">
    <property type="entry name" value="Nucleotide-diphossugar_trans"/>
</dbReference>
<evidence type="ECO:0000256" key="9">
    <source>
        <dbReference type="ARBA" id="ARBA00023316"/>
    </source>
</evidence>
<dbReference type="GO" id="GO:0071555">
    <property type="term" value="P:cell wall organization"/>
    <property type="evidence" value="ECO:0007669"/>
    <property type="project" value="UniProtKB-KW"/>
</dbReference>
<evidence type="ECO:0000256" key="4">
    <source>
        <dbReference type="ARBA" id="ARBA00022692"/>
    </source>
</evidence>
<protein>
    <recommendedName>
        <fullName evidence="14">ALIX V-shaped domain-containing protein</fullName>
    </recommendedName>
</protein>
<dbReference type="Gene3D" id="1.20.920.10">
    <property type="entry name" value="Bromodomain-like"/>
    <property type="match status" value="1"/>
</dbReference>
<dbReference type="NCBIfam" id="TIGR00756">
    <property type="entry name" value="PPR"/>
    <property type="match status" value="2"/>
</dbReference>
<dbReference type="Pfam" id="PF13041">
    <property type="entry name" value="PPR_2"/>
    <property type="match status" value="1"/>
</dbReference>
<accession>A0A445CY02</accession>
<name>A0A445CY02_ARAHY</name>
<evidence type="ECO:0000259" key="14">
    <source>
        <dbReference type="Pfam" id="PF13949"/>
    </source>
</evidence>
<dbReference type="STRING" id="3818.A0A445CY02"/>
<dbReference type="Pfam" id="PF13949">
    <property type="entry name" value="ALIX_LYPXL_bnd"/>
    <property type="match status" value="1"/>
</dbReference>
<gene>
    <name evidence="15" type="ORF">Ahy_A05g021677</name>
</gene>
<dbReference type="EMBL" id="SDMP01000005">
    <property type="protein sequence ID" value="RYR55799.1"/>
    <property type="molecule type" value="Genomic_DNA"/>
</dbReference>
<dbReference type="PROSITE" id="PS51375">
    <property type="entry name" value="PPR"/>
    <property type="match status" value="2"/>
</dbReference>
<reference evidence="15 16" key="1">
    <citation type="submission" date="2019-01" db="EMBL/GenBank/DDBJ databases">
        <title>Sequencing of cultivated peanut Arachis hypogaea provides insights into genome evolution and oil improvement.</title>
        <authorList>
            <person name="Chen X."/>
        </authorList>
    </citation>
    <scope>NUCLEOTIDE SEQUENCE [LARGE SCALE GENOMIC DNA]</scope>
    <source>
        <strain evidence="16">cv. Fuhuasheng</strain>
        <tissue evidence="15">Leaves</tissue>
    </source>
</reference>
<dbReference type="Proteomes" id="UP000289738">
    <property type="component" value="Chromosome A05"/>
</dbReference>
<comment type="caution">
    <text evidence="15">The sequence shown here is derived from an EMBL/GenBank/DDBJ whole genome shotgun (WGS) entry which is preliminary data.</text>
</comment>
<dbReference type="Gene3D" id="1.25.40.10">
    <property type="entry name" value="Tetratricopeptide repeat domain"/>
    <property type="match status" value="2"/>
</dbReference>
<evidence type="ECO:0000256" key="1">
    <source>
        <dbReference type="ARBA" id="ARBA00004127"/>
    </source>
</evidence>
<feature type="binding site" evidence="10">
    <location>
        <position position="104"/>
    </location>
    <ligand>
        <name>UDP-alpha-D-glucose</name>
        <dbReference type="ChEBI" id="CHEBI:58885"/>
    </ligand>
</feature>
<feature type="transmembrane region" description="Helical" evidence="13">
    <location>
        <begin position="506"/>
        <end position="528"/>
    </location>
</feature>
<evidence type="ECO:0000256" key="8">
    <source>
        <dbReference type="ARBA" id="ARBA00023136"/>
    </source>
</evidence>
<evidence type="ECO:0000256" key="5">
    <source>
        <dbReference type="ARBA" id="ARBA00022737"/>
    </source>
</evidence>
<dbReference type="FunFam" id="3.90.550.10:FF:000194">
    <property type="entry name" value="Cellulose synthase-like protein G2 isoform A"/>
    <property type="match status" value="1"/>
</dbReference>
<feature type="binding site" evidence="10">
    <location>
        <position position="105"/>
    </location>
    <ligand>
        <name>UDP-alpha-D-glucose</name>
        <dbReference type="ChEBI" id="CHEBI:58885"/>
    </ligand>
</feature>
<evidence type="ECO:0000256" key="7">
    <source>
        <dbReference type="ARBA" id="ARBA00023117"/>
    </source>
</evidence>
<dbReference type="GO" id="GO:0012505">
    <property type="term" value="C:endomembrane system"/>
    <property type="evidence" value="ECO:0007669"/>
    <property type="project" value="UniProtKB-SubCell"/>
</dbReference>
<dbReference type="InterPro" id="IPR025304">
    <property type="entry name" value="ALIX_V_dom"/>
</dbReference>
<proteinExistence type="predicted"/>
<keyword evidence="4 13" id="KW-0812">Transmembrane</keyword>
<dbReference type="GO" id="GO:0016760">
    <property type="term" value="F:cellulose synthase (UDP-forming) activity"/>
    <property type="evidence" value="ECO:0007669"/>
    <property type="project" value="InterPro"/>
</dbReference>
<dbReference type="SUPFAM" id="SSF53448">
    <property type="entry name" value="Nucleotide-diphospho-sugar transferases"/>
    <property type="match status" value="1"/>
</dbReference>
<evidence type="ECO:0000256" key="13">
    <source>
        <dbReference type="SAM" id="Phobius"/>
    </source>
</evidence>
<dbReference type="FunFam" id="1.25.40.10:FF:000427">
    <property type="entry name" value="Pentatricopeptide repeat-containing protein chloroplastic"/>
    <property type="match status" value="1"/>
</dbReference>
<feature type="repeat" description="PPR" evidence="12">
    <location>
        <begin position="883"/>
        <end position="913"/>
    </location>
</feature>
<feature type="domain" description="ALIX V-shaped" evidence="14">
    <location>
        <begin position="1233"/>
        <end position="1290"/>
    </location>
</feature>
<keyword evidence="3" id="KW-0808">Transferase</keyword>
<keyword evidence="8 13" id="KW-0472">Membrane</keyword>
<keyword evidence="16" id="KW-1185">Reference proteome</keyword>
<dbReference type="InterPro" id="IPR011990">
    <property type="entry name" value="TPR-like_helical_dom_sf"/>
</dbReference>
<keyword evidence="2" id="KW-0328">Glycosyltransferase</keyword>
<dbReference type="Pfam" id="PF03552">
    <property type="entry name" value="Cellulose_synt"/>
    <property type="match status" value="3"/>
</dbReference>
<dbReference type="SUPFAM" id="SSF47370">
    <property type="entry name" value="Bromodomain"/>
    <property type="match status" value="1"/>
</dbReference>
<keyword evidence="6 13" id="KW-1133">Transmembrane helix</keyword>
<evidence type="ECO:0000256" key="3">
    <source>
        <dbReference type="ARBA" id="ARBA00022679"/>
    </source>
</evidence>
<dbReference type="PANTHER" id="PTHR13301">
    <property type="entry name" value="X-BOX TRANSCRIPTION FACTOR-RELATED"/>
    <property type="match status" value="1"/>
</dbReference>
<comment type="subcellular location">
    <subcellularLocation>
        <location evidence="1">Endomembrane system</location>
        <topology evidence="1">Multi-pass membrane protein</topology>
    </subcellularLocation>
</comment>
<feature type="transmembrane region" description="Helical" evidence="13">
    <location>
        <begin position="642"/>
        <end position="665"/>
    </location>
</feature>
<dbReference type="Pfam" id="PF01535">
    <property type="entry name" value="PPR"/>
    <property type="match status" value="2"/>
</dbReference>
<evidence type="ECO:0000313" key="16">
    <source>
        <dbReference type="Proteomes" id="UP000289738"/>
    </source>
</evidence>
<dbReference type="Gene3D" id="3.90.550.10">
    <property type="entry name" value="Spore Coat Polysaccharide Biosynthesis Protein SpsA, Chain A"/>
    <property type="match status" value="2"/>
</dbReference>
<dbReference type="InterPro" id="IPR036427">
    <property type="entry name" value="Bromodomain-like_sf"/>
</dbReference>
<dbReference type="Gene3D" id="1.20.140.50">
    <property type="entry name" value="alix/aip1 like domains"/>
    <property type="match status" value="1"/>
</dbReference>
<evidence type="ECO:0000256" key="11">
    <source>
        <dbReference type="PIRSR" id="PIRSR605150-3"/>
    </source>
</evidence>
<feature type="binding site" evidence="11">
    <location>
        <position position="254"/>
    </location>
    <ligand>
        <name>Mn(2+)</name>
        <dbReference type="ChEBI" id="CHEBI:29035"/>
    </ligand>
</feature>
<dbReference type="GO" id="GO:0030244">
    <property type="term" value="P:cellulose biosynthetic process"/>
    <property type="evidence" value="ECO:0007669"/>
    <property type="project" value="InterPro"/>
</dbReference>
<evidence type="ECO:0000256" key="12">
    <source>
        <dbReference type="PROSITE-ProRule" id="PRU00708"/>
    </source>
</evidence>
<evidence type="ECO:0000313" key="15">
    <source>
        <dbReference type="EMBL" id="RYR55799.1"/>
    </source>
</evidence>
<feature type="transmembrane region" description="Helical" evidence="13">
    <location>
        <begin position="20"/>
        <end position="37"/>
    </location>
</feature>
<dbReference type="Gene3D" id="1.20.120.560">
    <property type="entry name" value="alix/aip1 in complex with the ypdl late domain"/>
    <property type="match status" value="1"/>
</dbReference>
<evidence type="ECO:0000256" key="10">
    <source>
        <dbReference type="PIRSR" id="PIRSR605150-2"/>
    </source>
</evidence>
<keyword evidence="9" id="KW-0961">Cell wall biogenesis/degradation</keyword>
<feature type="binding site" evidence="11">
    <location>
        <position position="278"/>
    </location>
    <ligand>
        <name>Mn(2+)</name>
        <dbReference type="ChEBI" id="CHEBI:29035"/>
    </ligand>
</feature>
<feature type="binding site" evidence="10">
    <location>
        <position position="134"/>
    </location>
    <ligand>
        <name>UDP-alpha-D-glucose</name>
        <dbReference type="ChEBI" id="CHEBI:58885"/>
    </ligand>
</feature>
<sequence>MATFTLHTETVQSCLPLSRLHILFHLVAVLLIFYYRFTRIFENNSATLPWILITVAELILGALWFFNQAFRWHPVSRSVMIEKLPKDENLPGLDIFVCTLDPEKEPTVEVMDTVISAIAMDYPSNKLAVYLSDDGGCPVTLYGIKEAWEFARSYWLPFCKKYGIKSRCPRVFFSPMGEDDQLLRSHEFTAEYDDIKVKYEKMQKRIEKFSSDSKNCQIVTNRSSHIEIINEQPETPLVVYVSRERRPSLPHKFKGGALNTLLRVSGLISNGPYVLVVDCDMYCNDPSSAKQAMCFFLDTETSKYTAFVQFPQMFHNLSKKDIYDNQSRTAFKTMWQGMDGLRGPGLSGSGNYLYRSALLFGSPNQKDEYLLDAESYFGKSSMYIESLKVIRGQQNPKKNVPRDAILQEAQVVASCSYETNTKWGTEVGFSYGILLESTITGYLLHCRGWKSAYLYPKRPCFLGCAPTDIKEGMLQLVKWLSELCLLGVSKYSPFTYGISRMSIIHTFTYCFMTMSSMYAVAFILYGIVPQVCFFKGIPLFPKVTDPWFVVFATIHVSTQTQHLIEVLSGDGSVAMWWDEQRIWILKSVTGSLFALIDGTKKWLGLNKVKFSLSNKAIDKEKLKKYEQGKFDFQGAALFMSPLVVLLIYTTSALMFCIVDGGYLVAKSGDLTRNLIVETSVRKFRLLHLLLSSSYLLRCPSQLLNPATLAPHNAKREPIPPITLELLLPLSVIDLTTSPPSISRRRRRNELRSHRRYRAALFHHRAATVSALKASSRSSVPSSPGSPPFSVEQLCSIVAGAISVPFSFTWNTLIRAYARTADQKHKSMELYRAMLMMEREQQSAAVIPDNYTYRFVLKACAYLFSLSEGKQVNAHVLKLGFESDTHICNSLIHFYATCGFLDLAHKVFEKMSERSEVSWNIMIDSYASAGEYDTALRMFCEMQRIHDPDGYTMQSVISSCTGLVALSLGLWAHAYILKSSDKNMIDDVLVNTSLCDSFKILYDKRYNLFHYPVSDEDAPNYHSIIQNPMDTDIDLIVSIAKVGLHCKIADQEQKLDFVVLKMISLGALYVTVRIHASVAVNIGGNNINLMLKVPLLTPDLAEAFISLLQARLLECHRFKTKGLQTPSFRNQKPLFDRYPLALSPSENLERSIELKNPTLNPERSVRENSAFMSILDARPIESALPTLARPIMSLDQNEDAIVGSLKQSLRQVETLGAQRAGLEDMLKEMKRKAQNDEFSALFNLEDYKASREKCYKQIEAAIAKFREIKDNINEGLKFYVTLQDAITNVKQ</sequence>
<feature type="transmembrane region" description="Helical" evidence="13">
    <location>
        <begin position="49"/>
        <end position="66"/>
    </location>
</feature>
<dbReference type="GO" id="GO:0016020">
    <property type="term" value="C:membrane"/>
    <property type="evidence" value="ECO:0007669"/>
    <property type="project" value="InterPro"/>
</dbReference>
<keyword evidence="5" id="KW-0677">Repeat</keyword>
<organism evidence="15 16">
    <name type="scientific">Arachis hypogaea</name>
    <name type="common">Peanut</name>
    <dbReference type="NCBI Taxonomy" id="3818"/>
    <lineage>
        <taxon>Eukaryota</taxon>
        <taxon>Viridiplantae</taxon>
        <taxon>Streptophyta</taxon>
        <taxon>Embryophyta</taxon>
        <taxon>Tracheophyta</taxon>
        <taxon>Spermatophyta</taxon>
        <taxon>Magnoliopsida</taxon>
        <taxon>eudicotyledons</taxon>
        <taxon>Gunneridae</taxon>
        <taxon>Pentapetalae</taxon>
        <taxon>rosids</taxon>
        <taxon>fabids</taxon>
        <taxon>Fabales</taxon>
        <taxon>Fabaceae</taxon>
        <taxon>Papilionoideae</taxon>
        <taxon>50 kb inversion clade</taxon>
        <taxon>dalbergioids sensu lato</taxon>
        <taxon>Dalbergieae</taxon>
        <taxon>Pterocarpus clade</taxon>
        <taxon>Arachis</taxon>
    </lineage>
</organism>
<evidence type="ECO:0000256" key="6">
    <source>
        <dbReference type="ARBA" id="ARBA00022989"/>
    </source>
</evidence>
<evidence type="ECO:0000256" key="2">
    <source>
        <dbReference type="ARBA" id="ARBA00022676"/>
    </source>
</evidence>
<feature type="repeat" description="PPR" evidence="12">
    <location>
        <begin position="914"/>
        <end position="944"/>
    </location>
</feature>
<dbReference type="InterPro" id="IPR005150">
    <property type="entry name" value="Cellulose_synth"/>
</dbReference>
<keyword evidence="7" id="KW-0103">Bromodomain</keyword>